<dbReference type="InterPro" id="IPR028098">
    <property type="entry name" value="Glyco_trans_4-like_N"/>
</dbReference>
<protein>
    <submittedName>
        <fullName evidence="3">Glycosyltransferase family 4 protein</fullName>
        <ecNumber evidence="3">2.4.-.-</ecNumber>
    </submittedName>
</protein>
<evidence type="ECO:0000313" key="3">
    <source>
        <dbReference type="EMBL" id="MFD0930246.1"/>
    </source>
</evidence>
<feature type="domain" description="Glycosyltransferase subfamily 4-like N-terminal" evidence="2">
    <location>
        <begin position="20"/>
        <end position="195"/>
    </location>
</feature>
<dbReference type="EC" id="2.4.-.-" evidence="3"/>
<dbReference type="Proteomes" id="UP001597106">
    <property type="component" value="Unassembled WGS sequence"/>
</dbReference>
<sequence>MSDALNIVVVTRGLPFHSLGGMEAVAWDLAREFARLGHVVTVLTTACKGLESKQVIDGVLVHCLNAPQGQYSRQWWAESLAVFKQEYQGKTNVVLSVSAGAMAIAKLQDPSIAYVVQAHGTSWGEFVSKLKQRTFVSVLKSVKNLIGLLKDINYRKFDAFIAIGEAVSKDLSSCPTKWIVSDLPVYLVPNGVNEDTFAFDLSARNSVRTRLGISDNCKVVFSACRLHEQKGVLEAIRGFVLAYKTDSSLRFIIAGDGPEKDKLVAIAKELNVEHVIHFVGSIQRDIMKDYLSAADLFLFTTKRVEGLPMNVLEALAAGLPVILSNHINHMSFNSQGVNPEIPGEISSAILNVQLNQIRKSKLDVTYTLENSAENYINIFQRVLVRK</sequence>
<organism evidence="3 4">
    <name type="scientific">Methylophilus glucosoxydans</name>
    <dbReference type="NCBI Taxonomy" id="752553"/>
    <lineage>
        <taxon>Bacteria</taxon>
        <taxon>Pseudomonadati</taxon>
        <taxon>Pseudomonadota</taxon>
        <taxon>Betaproteobacteria</taxon>
        <taxon>Nitrosomonadales</taxon>
        <taxon>Methylophilaceae</taxon>
        <taxon>Methylophilus</taxon>
    </lineage>
</organism>
<dbReference type="EMBL" id="JBHTJW010000002">
    <property type="protein sequence ID" value="MFD0930246.1"/>
    <property type="molecule type" value="Genomic_DNA"/>
</dbReference>
<dbReference type="CDD" id="cd03801">
    <property type="entry name" value="GT4_PimA-like"/>
    <property type="match status" value="1"/>
</dbReference>
<comment type="caution">
    <text evidence="3">The sequence shown here is derived from an EMBL/GenBank/DDBJ whole genome shotgun (WGS) entry which is preliminary data.</text>
</comment>
<keyword evidence="4" id="KW-1185">Reference proteome</keyword>
<accession>A0ABW3GI02</accession>
<dbReference type="Pfam" id="PF13439">
    <property type="entry name" value="Glyco_transf_4"/>
    <property type="match status" value="1"/>
</dbReference>
<feature type="domain" description="Glycosyl transferase family 1" evidence="1">
    <location>
        <begin position="208"/>
        <end position="337"/>
    </location>
</feature>
<dbReference type="InterPro" id="IPR001296">
    <property type="entry name" value="Glyco_trans_1"/>
</dbReference>
<evidence type="ECO:0000259" key="2">
    <source>
        <dbReference type="Pfam" id="PF13439"/>
    </source>
</evidence>
<dbReference type="Pfam" id="PF00534">
    <property type="entry name" value="Glycos_transf_1"/>
    <property type="match status" value="1"/>
</dbReference>
<evidence type="ECO:0000259" key="1">
    <source>
        <dbReference type="Pfam" id="PF00534"/>
    </source>
</evidence>
<proteinExistence type="predicted"/>
<dbReference type="GO" id="GO:0016757">
    <property type="term" value="F:glycosyltransferase activity"/>
    <property type="evidence" value="ECO:0007669"/>
    <property type="project" value="UniProtKB-KW"/>
</dbReference>
<gene>
    <name evidence="3" type="ORF">ACFQ1T_10715</name>
</gene>
<dbReference type="RefSeq" id="WP_379076422.1">
    <property type="nucleotide sequence ID" value="NZ_JBHTJW010000002.1"/>
</dbReference>
<reference evidence="4" key="1">
    <citation type="journal article" date="2019" name="Int. J. Syst. Evol. Microbiol.">
        <title>The Global Catalogue of Microorganisms (GCM) 10K type strain sequencing project: providing services to taxonomists for standard genome sequencing and annotation.</title>
        <authorList>
            <consortium name="The Broad Institute Genomics Platform"/>
            <consortium name="The Broad Institute Genome Sequencing Center for Infectious Disease"/>
            <person name="Wu L."/>
            <person name="Ma J."/>
        </authorList>
    </citation>
    <scope>NUCLEOTIDE SEQUENCE [LARGE SCALE GENOMIC DNA]</scope>
    <source>
        <strain evidence="4">CCUG 59685</strain>
    </source>
</reference>
<dbReference type="SUPFAM" id="SSF53756">
    <property type="entry name" value="UDP-Glycosyltransferase/glycogen phosphorylase"/>
    <property type="match status" value="1"/>
</dbReference>
<name>A0ABW3GI02_9PROT</name>
<dbReference type="Gene3D" id="3.40.50.2000">
    <property type="entry name" value="Glycogen Phosphorylase B"/>
    <property type="match status" value="2"/>
</dbReference>
<keyword evidence="3" id="KW-0808">Transferase</keyword>
<evidence type="ECO:0000313" key="4">
    <source>
        <dbReference type="Proteomes" id="UP001597106"/>
    </source>
</evidence>
<keyword evidence="3" id="KW-0328">Glycosyltransferase</keyword>
<dbReference type="PANTHER" id="PTHR12526">
    <property type="entry name" value="GLYCOSYLTRANSFERASE"/>
    <property type="match status" value="1"/>
</dbReference>